<protein>
    <submittedName>
        <fullName evidence="1">Thiol-disulfide oxidoreductase DCC family protein</fullName>
    </submittedName>
</protein>
<dbReference type="GO" id="GO:0015035">
    <property type="term" value="F:protein-disulfide reductase activity"/>
    <property type="evidence" value="ECO:0007669"/>
    <property type="project" value="InterPro"/>
</dbReference>
<gene>
    <name evidence="1" type="ORF">H1164_04520</name>
</gene>
<dbReference type="PANTHER" id="PTHR33639">
    <property type="entry name" value="THIOL-DISULFIDE OXIDOREDUCTASE DCC"/>
    <property type="match status" value="1"/>
</dbReference>
<accession>A0A7W1X8W5</accession>
<keyword evidence="2" id="KW-1185">Reference proteome</keyword>
<comment type="caution">
    <text evidence="1">The sequence shown here is derived from an EMBL/GenBank/DDBJ whole genome shotgun (WGS) entry which is preliminary data.</text>
</comment>
<name>A0A7W1X8W5_9BACL</name>
<dbReference type="PANTHER" id="PTHR33639:SF2">
    <property type="entry name" value="DUF393 DOMAIN-CONTAINING PROTEIN"/>
    <property type="match status" value="1"/>
</dbReference>
<dbReference type="InterPro" id="IPR007263">
    <property type="entry name" value="DCC1-like"/>
</dbReference>
<dbReference type="AlphaFoldDB" id="A0A7W1X8W5"/>
<dbReference type="InterPro" id="IPR052927">
    <property type="entry name" value="DCC_oxidoreductase"/>
</dbReference>
<dbReference type="RefSeq" id="WP_033099537.1">
    <property type="nucleotide sequence ID" value="NZ_JACEIP010000004.1"/>
</dbReference>
<evidence type="ECO:0000313" key="2">
    <source>
        <dbReference type="Proteomes" id="UP000530514"/>
    </source>
</evidence>
<sequence>MNGRNFPFAVIFFDGVCNFCNHWVQFLLKKDKAGVFRFASLQSKVACSVLPGYGIEPGALESIVLLENGRCYTESAAVLRICRRLKGGWRWFSLLGAIPRPVRDYLYRQVAKRRYRWFGRTESCMVPDKEMRDRFLEDF</sequence>
<dbReference type="EMBL" id="JACEIP010000004">
    <property type="protein sequence ID" value="MBA4542164.1"/>
    <property type="molecule type" value="Genomic_DNA"/>
</dbReference>
<proteinExistence type="predicted"/>
<dbReference type="Proteomes" id="UP000530514">
    <property type="component" value="Unassembled WGS sequence"/>
</dbReference>
<reference evidence="1 2" key="1">
    <citation type="submission" date="2020-07" db="EMBL/GenBank/DDBJ databases">
        <authorList>
            <person name="Feng H."/>
        </authorList>
    </citation>
    <scope>NUCLEOTIDE SEQUENCE [LARGE SCALE GENOMIC DNA]</scope>
    <source>
        <strain evidence="2">s-11</strain>
    </source>
</reference>
<organism evidence="1 2">
    <name type="scientific">Thermoactinomyces daqus</name>
    <dbReference type="NCBI Taxonomy" id="1329516"/>
    <lineage>
        <taxon>Bacteria</taxon>
        <taxon>Bacillati</taxon>
        <taxon>Bacillota</taxon>
        <taxon>Bacilli</taxon>
        <taxon>Bacillales</taxon>
        <taxon>Thermoactinomycetaceae</taxon>
        <taxon>Thermoactinomyces</taxon>
    </lineage>
</organism>
<dbReference type="Pfam" id="PF04134">
    <property type="entry name" value="DCC1-like"/>
    <property type="match status" value="1"/>
</dbReference>
<dbReference type="OrthoDB" id="9785438at2"/>
<evidence type="ECO:0000313" key="1">
    <source>
        <dbReference type="EMBL" id="MBA4542164.1"/>
    </source>
</evidence>